<keyword evidence="3" id="KW-1185">Reference proteome</keyword>
<dbReference type="AlphaFoldDB" id="A0A4T2CFI4"/>
<reference evidence="2 3" key="1">
    <citation type="journal article" date="2019" name="Microorganisms">
        <title>Systematic Affiliation and Genome Analysis of Subtercola vilae DB165(T) with Particular Emphasis on Cold Adaptation of an Isolate from a High-Altitude Cold Volcano Lake.</title>
        <authorList>
            <person name="Villalobos A.S."/>
            <person name="Wiese J."/>
            <person name="Imhoff J.F."/>
            <person name="Dorador C."/>
            <person name="Keller A."/>
            <person name="Hentschel U."/>
        </authorList>
    </citation>
    <scope>NUCLEOTIDE SEQUENCE [LARGE SCALE GENOMIC DNA]</scope>
    <source>
        <strain evidence="2 3">DB165</strain>
    </source>
</reference>
<feature type="region of interest" description="Disordered" evidence="1">
    <location>
        <begin position="164"/>
        <end position="206"/>
    </location>
</feature>
<feature type="compositionally biased region" description="Polar residues" evidence="1">
    <location>
        <begin position="197"/>
        <end position="206"/>
    </location>
</feature>
<proteinExistence type="predicted"/>
<dbReference type="EMBL" id="QYRT01000001">
    <property type="protein sequence ID" value="TIH40928.1"/>
    <property type="molecule type" value="Genomic_DNA"/>
</dbReference>
<comment type="caution">
    <text evidence="2">The sequence shown here is derived from an EMBL/GenBank/DDBJ whole genome shotgun (WGS) entry which is preliminary data.</text>
</comment>
<name>A0A4T2CFI4_9MICO</name>
<gene>
    <name evidence="2" type="ORF">D4765_00540</name>
</gene>
<evidence type="ECO:0000313" key="2">
    <source>
        <dbReference type="EMBL" id="TIH40928.1"/>
    </source>
</evidence>
<evidence type="ECO:0000313" key="3">
    <source>
        <dbReference type="Proteomes" id="UP000306192"/>
    </source>
</evidence>
<evidence type="ECO:0000256" key="1">
    <source>
        <dbReference type="SAM" id="MobiDB-lite"/>
    </source>
</evidence>
<protein>
    <submittedName>
        <fullName evidence="2">Uncharacterized protein</fullName>
    </submittedName>
</protein>
<dbReference type="Proteomes" id="UP000306192">
    <property type="component" value="Unassembled WGS sequence"/>
</dbReference>
<sequence length="206" mass="22427">MSTGGAVLRLRRLRGRAACLKRSLRYAFWPFSAARLPLDTDSAIEQRVMTLIGTASRRQLWWFLLDANDVQLPVVFPIDDLPREPDLLHLDELGAHIAAILEVTGGKQLVAVWERPGRGRLEPADARWARALAHTCERNAVRLRAQLLSHTRGVCLLAPSDFASGQAHPTADSPSAATPFPTGGPPAHDRMEPPPTGSSARNGSPP</sequence>
<accession>A0A4T2CFI4</accession>
<organism evidence="2 3">
    <name type="scientific">Subtercola vilae</name>
    <dbReference type="NCBI Taxonomy" id="2056433"/>
    <lineage>
        <taxon>Bacteria</taxon>
        <taxon>Bacillati</taxon>
        <taxon>Actinomycetota</taxon>
        <taxon>Actinomycetes</taxon>
        <taxon>Micrococcales</taxon>
        <taxon>Microbacteriaceae</taxon>
        <taxon>Subtercola</taxon>
    </lineage>
</organism>